<protein>
    <submittedName>
        <fullName evidence="3">BioY protein</fullName>
    </submittedName>
</protein>
<keyword evidence="1 2" id="KW-0472">Membrane</keyword>
<evidence type="ECO:0000256" key="2">
    <source>
        <dbReference type="SAM" id="Phobius"/>
    </source>
</evidence>
<feature type="transmembrane region" description="Helical" evidence="2">
    <location>
        <begin position="59"/>
        <end position="76"/>
    </location>
</feature>
<dbReference type="Gene3D" id="1.10.1760.20">
    <property type="match status" value="1"/>
</dbReference>
<comment type="subcellular location">
    <subcellularLocation>
        <location evidence="1">Cell membrane</location>
        <topology evidence="1">Multi-pass membrane protein</topology>
    </subcellularLocation>
</comment>
<keyword evidence="4" id="KW-1185">Reference proteome</keyword>
<organism evidence="3 4">
    <name type="scientific">Methanosphaerula palustris (strain ATCC BAA-1556 / DSM 19958 / E1-9c)</name>
    <dbReference type="NCBI Taxonomy" id="521011"/>
    <lineage>
        <taxon>Archaea</taxon>
        <taxon>Methanobacteriati</taxon>
        <taxon>Methanobacteriota</taxon>
        <taxon>Stenosarchaea group</taxon>
        <taxon>Methanomicrobia</taxon>
        <taxon>Methanomicrobiales</taxon>
        <taxon>Methanoregulaceae</taxon>
        <taxon>Methanosphaerula</taxon>
    </lineage>
</organism>
<dbReference type="PANTHER" id="PTHR34295:SF1">
    <property type="entry name" value="BIOTIN TRANSPORTER BIOY"/>
    <property type="match status" value="1"/>
</dbReference>
<feature type="transmembrane region" description="Helical" evidence="2">
    <location>
        <begin position="116"/>
        <end position="133"/>
    </location>
</feature>
<dbReference type="InterPro" id="IPR003784">
    <property type="entry name" value="BioY"/>
</dbReference>
<dbReference type="AlphaFoldDB" id="B8GGV7"/>
<dbReference type="Proteomes" id="UP000002457">
    <property type="component" value="Chromosome"/>
</dbReference>
<feature type="transmembrane region" description="Helical" evidence="2">
    <location>
        <begin position="82"/>
        <end position="104"/>
    </location>
</feature>
<sequence length="169" mass="17784">MFGNIDRARVLTTTATCIALITIGGWISIPFIPVPLTLQTLFVLLSGALLKRYGFLPPLAYLLLGVLNIPVFHNGLSGVGVLLGPTGGFIVGFIPAAAIVGLAYEQKRTGIRISGLTAGTLIIYLCGTLWMVSSTGMTVAGALALGVLPFIPGDILKAFGAYLIERRIR</sequence>
<evidence type="ECO:0000313" key="4">
    <source>
        <dbReference type="Proteomes" id="UP000002457"/>
    </source>
</evidence>
<feature type="transmembrane region" description="Helical" evidence="2">
    <location>
        <begin position="139"/>
        <end position="164"/>
    </location>
</feature>
<dbReference type="EMBL" id="CP001338">
    <property type="protein sequence ID" value="ACL16362.1"/>
    <property type="molecule type" value="Genomic_DNA"/>
</dbReference>
<reference evidence="3 4" key="1">
    <citation type="journal article" date="2015" name="Genome Announc.">
        <title>Complete Genome Sequence of Methanosphaerula palustris E1-9CT, a Hydrogenotrophic Methanogen Isolated from a Minerotrophic Fen Peatland.</title>
        <authorList>
            <person name="Cadillo-Quiroz H."/>
            <person name="Browne P."/>
            <person name="Kyrpides N."/>
            <person name="Woyke T."/>
            <person name="Goodwin L."/>
            <person name="Detter C."/>
            <person name="Yavitt J.B."/>
            <person name="Zinder S.H."/>
        </authorList>
    </citation>
    <scope>NUCLEOTIDE SEQUENCE [LARGE SCALE GENOMIC DNA]</scope>
    <source>
        <strain evidence="4">ATCC BAA-1556 / DSM 19958 / E1-9c</strain>
    </source>
</reference>
<dbReference type="OrthoDB" id="50443at2157"/>
<dbReference type="Pfam" id="PF02632">
    <property type="entry name" value="BioY"/>
    <property type="match status" value="1"/>
</dbReference>
<evidence type="ECO:0000313" key="3">
    <source>
        <dbReference type="EMBL" id="ACL16362.1"/>
    </source>
</evidence>
<proteinExistence type="inferred from homology"/>
<dbReference type="PIRSF" id="PIRSF016661">
    <property type="entry name" value="BioY"/>
    <property type="match status" value="1"/>
</dbReference>
<dbReference type="KEGG" id="mpl:Mpal_1014"/>
<feature type="transmembrane region" description="Helical" evidence="2">
    <location>
        <begin position="7"/>
        <end position="26"/>
    </location>
</feature>
<name>B8GGV7_METPE</name>
<gene>
    <name evidence="3" type="ordered locus">Mpal_1014</name>
</gene>
<dbReference type="STRING" id="521011.Mpal_1014"/>
<keyword evidence="2" id="KW-1133">Transmembrane helix</keyword>
<keyword evidence="2" id="KW-0812">Transmembrane</keyword>
<evidence type="ECO:0000256" key="1">
    <source>
        <dbReference type="PIRNR" id="PIRNR016661"/>
    </source>
</evidence>
<dbReference type="PANTHER" id="PTHR34295">
    <property type="entry name" value="BIOTIN TRANSPORTER BIOY"/>
    <property type="match status" value="1"/>
</dbReference>
<comment type="similarity">
    <text evidence="1">Belongs to the BioY family.</text>
</comment>
<dbReference type="RefSeq" id="WP_012617681.1">
    <property type="nucleotide sequence ID" value="NC_011832.1"/>
</dbReference>
<dbReference type="HOGENOM" id="CLU_077931_1_1_2"/>
<dbReference type="eggNOG" id="arCOG02986">
    <property type="taxonomic scope" value="Archaea"/>
</dbReference>
<keyword evidence="1" id="KW-0813">Transport</keyword>
<keyword evidence="1" id="KW-1003">Cell membrane</keyword>
<accession>B8GGV7</accession>
<dbReference type="GeneID" id="7271748"/>
<dbReference type="GO" id="GO:0005886">
    <property type="term" value="C:plasma membrane"/>
    <property type="evidence" value="ECO:0007669"/>
    <property type="project" value="UniProtKB-SubCell"/>
</dbReference>
<dbReference type="GO" id="GO:0015225">
    <property type="term" value="F:biotin transmembrane transporter activity"/>
    <property type="evidence" value="ECO:0007669"/>
    <property type="project" value="UniProtKB-UniRule"/>
</dbReference>